<name>A0ABV7EB05_9SPHN</name>
<dbReference type="Proteomes" id="UP001595456">
    <property type="component" value="Unassembled WGS sequence"/>
</dbReference>
<accession>A0ABV7EB05</accession>
<feature type="domain" description="Calcineurin-like phosphoesterase" evidence="5">
    <location>
        <begin position="2"/>
        <end position="195"/>
    </location>
</feature>
<dbReference type="InterPro" id="IPR029052">
    <property type="entry name" value="Metallo-depent_PP-like"/>
</dbReference>
<dbReference type="Gene3D" id="3.30.750.180">
    <property type="entry name" value="GpdQ, beta-strand dimerisation domain"/>
    <property type="match status" value="1"/>
</dbReference>
<comment type="similarity">
    <text evidence="4">Belongs to the cyclic nucleotide phosphodiesterase class-III family.</text>
</comment>
<evidence type="ECO:0000256" key="2">
    <source>
        <dbReference type="ARBA" id="ARBA00022801"/>
    </source>
</evidence>
<dbReference type="InterPro" id="IPR042281">
    <property type="entry name" value="GpdQ_beta-strand"/>
</dbReference>
<dbReference type="InterPro" id="IPR050884">
    <property type="entry name" value="CNP_phosphodiesterase-III"/>
</dbReference>
<dbReference type="RefSeq" id="WP_336924671.1">
    <property type="nucleotide sequence ID" value="NZ_JBANRO010000001.1"/>
</dbReference>
<dbReference type="InterPro" id="IPR004843">
    <property type="entry name" value="Calcineurin-like_PHP"/>
</dbReference>
<evidence type="ECO:0000256" key="4">
    <source>
        <dbReference type="ARBA" id="ARBA00025742"/>
    </source>
</evidence>
<organism evidence="6 7">
    <name type="scientific">Alteraurantiacibacter palmitatis</name>
    <dbReference type="NCBI Taxonomy" id="2054628"/>
    <lineage>
        <taxon>Bacteria</taxon>
        <taxon>Pseudomonadati</taxon>
        <taxon>Pseudomonadota</taxon>
        <taxon>Alphaproteobacteria</taxon>
        <taxon>Sphingomonadales</taxon>
        <taxon>Erythrobacteraceae</taxon>
        <taxon>Alteraurantiacibacter</taxon>
    </lineage>
</organism>
<sequence length="283" mass="31645">MIIAQMTDIHIGFDREARPEELNRQRFRAVLNRLLKQPNVPDMLICSGDITDRGDAESFARTAELLVDLPFPVHVMVGNHDSRDGLLTAFPHTLRGDDGFLHAAFERDGLLVVLLDTLEPGRHGGAFCDKRRDWLRGVLEANRGTPTVIFMHHPPVVSGIQWMDPRADEAWITNLASALEGMGQVQAIHCGHLHRQLAASFCGIPVSVTPSVAPLVSLDLRPISPDVPDSRALITTEPPSYALHHWDGARLVTHYETVSDWQVLAYYGPHLQPMIREMEREKT</sequence>
<evidence type="ECO:0000256" key="1">
    <source>
        <dbReference type="ARBA" id="ARBA00022723"/>
    </source>
</evidence>
<dbReference type="PANTHER" id="PTHR42988">
    <property type="entry name" value="PHOSPHOHYDROLASE"/>
    <property type="match status" value="1"/>
</dbReference>
<evidence type="ECO:0000313" key="7">
    <source>
        <dbReference type="Proteomes" id="UP001595456"/>
    </source>
</evidence>
<evidence type="ECO:0000259" key="5">
    <source>
        <dbReference type="Pfam" id="PF00149"/>
    </source>
</evidence>
<evidence type="ECO:0000256" key="3">
    <source>
        <dbReference type="ARBA" id="ARBA00023004"/>
    </source>
</evidence>
<keyword evidence="2" id="KW-0378">Hydrolase</keyword>
<dbReference type="InterPro" id="IPR042283">
    <property type="entry name" value="GpdQ_catalytic"/>
</dbReference>
<proteinExistence type="inferred from homology"/>
<keyword evidence="1" id="KW-0479">Metal-binding</keyword>
<dbReference type="PANTHER" id="PTHR42988:SF2">
    <property type="entry name" value="CYCLIC NUCLEOTIDE PHOSPHODIESTERASE CBUA0032-RELATED"/>
    <property type="match status" value="1"/>
</dbReference>
<dbReference type="Gene3D" id="3.60.21.40">
    <property type="entry name" value="GpdQ, catalytic alpha/beta sandwich domain"/>
    <property type="match status" value="1"/>
</dbReference>
<gene>
    <name evidence="6" type="ORF">ACFODU_15420</name>
</gene>
<dbReference type="SUPFAM" id="SSF56300">
    <property type="entry name" value="Metallo-dependent phosphatases"/>
    <property type="match status" value="1"/>
</dbReference>
<dbReference type="Pfam" id="PF00149">
    <property type="entry name" value="Metallophos"/>
    <property type="match status" value="1"/>
</dbReference>
<protein>
    <submittedName>
        <fullName evidence="6">Metallophosphoesterase</fullName>
    </submittedName>
</protein>
<comment type="caution">
    <text evidence="6">The sequence shown here is derived from an EMBL/GenBank/DDBJ whole genome shotgun (WGS) entry which is preliminary data.</text>
</comment>
<keyword evidence="7" id="KW-1185">Reference proteome</keyword>
<reference evidence="7" key="1">
    <citation type="journal article" date="2019" name="Int. J. Syst. Evol. Microbiol.">
        <title>The Global Catalogue of Microorganisms (GCM) 10K type strain sequencing project: providing services to taxonomists for standard genome sequencing and annotation.</title>
        <authorList>
            <consortium name="The Broad Institute Genomics Platform"/>
            <consortium name="The Broad Institute Genome Sequencing Center for Infectious Disease"/>
            <person name="Wu L."/>
            <person name="Ma J."/>
        </authorList>
    </citation>
    <scope>NUCLEOTIDE SEQUENCE [LARGE SCALE GENOMIC DNA]</scope>
    <source>
        <strain evidence="7">KCTC 52607</strain>
    </source>
</reference>
<dbReference type="EMBL" id="JBHRST010000022">
    <property type="protein sequence ID" value="MFC3099186.1"/>
    <property type="molecule type" value="Genomic_DNA"/>
</dbReference>
<keyword evidence="3" id="KW-0408">Iron</keyword>
<evidence type="ECO:0000313" key="6">
    <source>
        <dbReference type="EMBL" id="MFC3099186.1"/>
    </source>
</evidence>